<dbReference type="Proteomes" id="UP001597295">
    <property type="component" value="Unassembled WGS sequence"/>
</dbReference>
<protein>
    <submittedName>
        <fullName evidence="1">DUF1800 family protein</fullName>
    </submittedName>
</protein>
<keyword evidence="2" id="KW-1185">Reference proteome</keyword>
<sequence>MKLEALISFGIALGTVLTGLTPVGAFALSPEETRHFMARTSFAATPRDLETFAKIDRKGATERVIETINLAPEATLPYPAFLKSIRPTLEEYDNPRKRGLDETQVEAFKKQRYQENQQIRAWWLSEMIASEVPLRERMALFWHGHFTSTAGEARLPEVMWQQIQLLRQNATGNFASLLRAVSRDPAMLRYLNGASSKKEQPNENFARELFELFTLGTGNYTEDDIKEAAKAMVGWRVNRDTQTVSFQAKEAVPGDKQVLGKTVQDMDGVIDAVLAHPATAPFIVRKLWVEFISPTPDEKEVERLATLFRDGNWEIAPLLSAMFQSGAFWSETNRGTLVKSPVDLMVGAARGLDIPVDKPLQVVNMTRQMGHELLNPPTVKGWPQGMGWLTSDTLLARRDALVRLAKGDFSYPYPRNVPVTAGYRGLSRYLEDDPGRADQARLQKTLLAAPPTQPFDGVGPGDRVLQAMLDPAYEVK</sequence>
<dbReference type="Pfam" id="PF08811">
    <property type="entry name" value="DUF1800"/>
    <property type="match status" value="1"/>
</dbReference>
<name>A0ABW5DVF1_9PROT</name>
<evidence type="ECO:0000313" key="1">
    <source>
        <dbReference type="EMBL" id="MFD2264678.1"/>
    </source>
</evidence>
<proteinExistence type="predicted"/>
<dbReference type="EMBL" id="JBHUIP010000014">
    <property type="protein sequence ID" value="MFD2264678.1"/>
    <property type="molecule type" value="Genomic_DNA"/>
</dbReference>
<dbReference type="RefSeq" id="WP_379877788.1">
    <property type="nucleotide sequence ID" value="NZ_JBHUIP010000014.1"/>
</dbReference>
<accession>A0ABW5DVF1</accession>
<dbReference type="InterPro" id="IPR014917">
    <property type="entry name" value="DUF1800"/>
</dbReference>
<organism evidence="1 2">
    <name type="scientific">Lacibacterium aquatile</name>
    <dbReference type="NCBI Taxonomy" id="1168082"/>
    <lineage>
        <taxon>Bacteria</taxon>
        <taxon>Pseudomonadati</taxon>
        <taxon>Pseudomonadota</taxon>
        <taxon>Alphaproteobacteria</taxon>
        <taxon>Rhodospirillales</taxon>
        <taxon>Rhodospirillaceae</taxon>
    </lineage>
</organism>
<comment type="caution">
    <text evidence="1">The sequence shown here is derived from an EMBL/GenBank/DDBJ whole genome shotgun (WGS) entry which is preliminary data.</text>
</comment>
<gene>
    <name evidence="1" type="ORF">ACFSM5_17365</name>
</gene>
<evidence type="ECO:0000313" key="2">
    <source>
        <dbReference type="Proteomes" id="UP001597295"/>
    </source>
</evidence>
<reference evidence="2" key="1">
    <citation type="journal article" date="2019" name="Int. J. Syst. Evol. Microbiol.">
        <title>The Global Catalogue of Microorganisms (GCM) 10K type strain sequencing project: providing services to taxonomists for standard genome sequencing and annotation.</title>
        <authorList>
            <consortium name="The Broad Institute Genomics Platform"/>
            <consortium name="The Broad Institute Genome Sequencing Center for Infectious Disease"/>
            <person name="Wu L."/>
            <person name="Ma J."/>
        </authorList>
    </citation>
    <scope>NUCLEOTIDE SEQUENCE [LARGE SCALE GENOMIC DNA]</scope>
    <source>
        <strain evidence="2">CGMCC 1.19062</strain>
    </source>
</reference>